<reference evidence="3 4" key="1">
    <citation type="journal article" date="2016" name="Int. J. Syst. Evol. Microbiol.">
        <title>Descriptions of Anaerotaenia torta gen. nov., sp. nov. and Anaerocolumna cellulosilytica gen. nov., sp. nov. isolated from a methanogenic reactor of cattle waste.</title>
        <authorList>
            <person name="Uek A."/>
            <person name="Ohtaki Y."/>
            <person name="Kaku N."/>
            <person name="Ueki K."/>
        </authorList>
    </citation>
    <scope>NUCLEOTIDE SEQUENCE [LARGE SCALE GENOMIC DNA]</scope>
    <source>
        <strain evidence="3 4">SN021</strain>
    </source>
</reference>
<dbReference type="Proteomes" id="UP000515561">
    <property type="component" value="Chromosome"/>
</dbReference>
<evidence type="ECO:0000313" key="4">
    <source>
        <dbReference type="Proteomes" id="UP000515561"/>
    </source>
</evidence>
<sequence length="116" mass="12208">MNEFESKTRIIQEFVPGKQVTLAHVIANPVDSLYAKMGLIDGKGSVGIFTITPSEGAIIAADAASKAADVNIGFVDRFNGSLVITGDLSAVEAALHDVMHILCDEMGFSPTVITKS</sequence>
<evidence type="ECO:0000313" key="3">
    <source>
        <dbReference type="EMBL" id="BCJ94986.1"/>
    </source>
</evidence>
<dbReference type="InterPro" id="IPR000249">
    <property type="entry name" value="BMC_dom"/>
</dbReference>
<dbReference type="InterPro" id="IPR044870">
    <property type="entry name" value="BMC_CP"/>
</dbReference>
<gene>
    <name evidence="3" type="primary">eutS</name>
    <name evidence="3" type="ORF">acsn021_25550</name>
</gene>
<dbReference type="AlphaFoldDB" id="A0A6S6QYZ8"/>
<dbReference type="PIRSF" id="PIRSF012296">
    <property type="entry name" value="EutS_PduU"/>
    <property type="match status" value="1"/>
</dbReference>
<dbReference type="InterPro" id="IPR009307">
    <property type="entry name" value="EutS/PduU/CutR"/>
</dbReference>
<proteinExistence type="predicted"/>
<dbReference type="InterPro" id="IPR037233">
    <property type="entry name" value="CcmK-like_sf"/>
</dbReference>
<dbReference type="KEGG" id="acel:acsn021_25550"/>
<dbReference type="SMART" id="SM00877">
    <property type="entry name" value="BMC"/>
    <property type="match status" value="1"/>
</dbReference>
<dbReference type="PANTHER" id="PTHR40449">
    <property type="entry name" value="ETHANOLAMINE UTILIZATION PROTEIN EUTS"/>
    <property type="match status" value="1"/>
</dbReference>
<dbReference type="Pfam" id="PF00936">
    <property type="entry name" value="BMC"/>
    <property type="match status" value="1"/>
</dbReference>
<dbReference type="EMBL" id="AP023367">
    <property type="protein sequence ID" value="BCJ94986.1"/>
    <property type="molecule type" value="Genomic_DNA"/>
</dbReference>
<dbReference type="PROSITE" id="PS51931">
    <property type="entry name" value="BMC_CP"/>
    <property type="match status" value="1"/>
</dbReference>
<dbReference type="PANTHER" id="PTHR40449:SF2">
    <property type="entry name" value="BACTERIAL MICROCOMPARTMENT SHELL PROTEIN EUTS"/>
    <property type="match status" value="1"/>
</dbReference>
<keyword evidence="4" id="KW-1185">Reference proteome</keyword>
<keyword evidence="2" id="KW-1283">Bacterial microcompartment</keyword>
<evidence type="ECO:0000256" key="1">
    <source>
        <dbReference type="ARBA" id="ARBA00024322"/>
    </source>
</evidence>
<dbReference type="RefSeq" id="WP_243167739.1">
    <property type="nucleotide sequence ID" value="NZ_AP023367.1"/>
</dbReference>
<accession>A0A6S6QYZ8</accession>
<dbReference type="Gene3D" id="3.30.70.1710">
    <property type="match status" value="1"/>
</dbReference>
<name>A0A6S6QYZ8_9FIRM</name>
<comment type="subcellular location">
    <subcellularLocation>
        <location evidence="1">Bacterial microcompartment</location>
    </subcellularLocation>
</comment>
<dbReference type="GO" id="GO:0031469">
    <property type="term" value="C:bacterial microcompartment"/>
    <property type="evidence" value="ECO:0007669"/>
    <property type="project" value="UniProtKB-SubCell"/>
</dbReference>
<evidence type="ECO:0000256" key="2">
    <source>
        <dbReference type="ARBA" id="ARBA00024446"/>
    </source>
</evidence>
<organism evidence="3 4">
    <name type="scientific">Anaerocolumna cellulosilytica</name>
    <dbReference type="NCBI Taxonomy" id="433286"/>
    <lineage>
        <taxon>Bacteria</taxon>
        <taxon>Bacillati</taxon>
        <taxon>Bacillota</taxon>
        <taxon>Clostridia</taxon>
        <taxon>Lachnospirales</taxon>
        <taxon>Lachnospiraceae</taxon>
        <taxon>Anaerocolumna</taxon>
    </lineage>
</organism>
<dbReference type="SUPFAM" id="SSF143414">
    <property type="entry name" value="CcmK-like"/>
    <property type="match status" value="1"/>
</dbReference>
<protein>
    <submittedName>
        <fullName evidence="3">Propanediol utilization protein PduU</fullName>
    </submittedName>
</protein>